<dbReference type="InterPro" id="IPR027417">
    <property type="entry name" value="P-loop_NTPase"/>
</dbReference>
<evidence type="ECO:0000313" key="5">
    <source>
        <dbReference type="Proteomes" id="UP001054889"/>
    </source>
</evidence>
<dbReference type="GO" id="GO:0006952">
    <property type="term" value="P:defense response"/>
    <property type="evidence" value="ECO:0007669"/>
    <property type="project" value="UniProtKB-KW"/>
</dbReference>
<dbReference type="PRINTS" id="PR00364">
    <property type="entry name" value="DISEASERSIST"/>
</dbReference>
<accession>A0AAV5EQW5</accession>
<feature type="domain" description="Aminoacyl-transfer RNA synthetases class-II family profile" evidence="3">
    <location>
        <begin position="1"/>
        <end position="167"/>
    </location>
</feature>
<keyword evidence="2" id="KW-0611">Plant defense</keyword>
<dbReference type="InterPro" id="IPR056789">
    <property type="entry name" value="LRR_R13L1-DRL21"/>
</dbReference>
<dbReference type="PROSITE" id="PS50862">
    <property type="entry name" value="AA_TRNA_LIGASE_II"/>
    <property type="match status" value="1"/>
</dbReference>
<keyword evidence="1" id="KW-0433">Leucine-rich repeat</keyword>
<dbReference type="SUPFAM" id="SSF52047">
    <property type="entry name" value="RNI-like"/>
    <property type="match status" value="1"/>
</dbReference>
<organism evidence="4 5">
    <name type="scientific">Eleusine coracana subsp. coracana</name>
    <dbReference type="NCBI Taxonomy" id="191504"/>
    <lineage>
        <taxon>Eukaryota</taxon>
        <taxon>Viridiplantae</taxon>
        <taxon>Streptophyta</taxon>
        <taxon>Embryophyta</taxon>
        <taxon>Tracheophyta</taxon>
        <taxon>Spermatophyta</taxon>
        <taxon>Magnoliopsida</taxon>
        <taxon>Liliopsida</taxon>
        <taxon>Poales</taxon>
        <taxon>Poaceae</taxon>
        <taxon>PACMAD clade</taxon>
        <taxon>Chloridoideae</taxon>
        <taxon>Cynodonteae</taxon>
        <taxon>Eleusininae</taxon>
        <taxon>Eleusine</taxon>
    </lineage>
</organism>
<dbReference type="SUPFAM" id="SSF52540">
    <property type="entry name" value="P-loop containing nucleoside triphosphate hydrolases"/>
    <property type="match status" value="1"/>
</dbReference>
<dbReference type="PANTHER" id="PTHR36766:SF30">
    <property type="entry name" value="TIR-NBS TYPE DISEASE RESISTANCE PROTEIN-RELATED"/>
    <property type="match status" value="1"/>
</dbReference>
<dbReference type="Gene3D" id="3.40.50.300">
    <property type="entry name" value="P-loop containing nucleotide triphosphate hydrolases"/>
    <property type="match status" value="1"/>
</dbReference>
<dbReference type="InterPro" id="IPR002182">
    <property type="entry name" value="NB-ARC"/>
</dbReference>
<evidence type="ECO:0000256" key="1">
    <source>
        <dbReference type="ARBA" id="ARBA00022614"/>
    </source>
</evidence>
<dbReference type="EMBL" id="BQKI01000078">
    <property type="protein sequence ID" value="GJN25719.1"/>
    <property type="molecule type" value="Genomic_DNA"/>
</dbReference>
<name>A0AAV5EQW5_ELECO</name>
<sequence>MAGADLERVVVMLRSESTEEQFRLLGAVNLFAELRSAVFAVHGNGTIYKGTNRRLMFCVQSLAAPLRELLDAVHNDFSMSADASSSSHNFAVHGPVDALGARMVGRSELLDKMVSIVLDERTYRHTGGGLLVMPIIGGPGIGKTRLAMALLDDHRVRRKFVVRLAVPVIRHRQFSLERFLMLKIIPGRKHCNVEGFPSVQQAMASHITRKLSGVDYLIVLDDVWSDQEGKCPEIGALMKALPSNYGRLVITTRTPEVATYLETLEDVTVTSKPFFLRPLERHFSSSFVAEWIAAYHGDWPPELVREAGMVIAHKCEGVPLLLYYARICFCQPQGTKFWQGFLVEQSGNKARPPGLLVWRELLACINDLPHDMFWQRFLRHSRELPGGNLVLESGSVSYKHLPSDLRSCLLYCSMFPLGYDFDLEELTDLLAAQGYIPPVVGKAQRKGFLQQLLDECFYPLHKYEFGDKCTYRVHNVLHIFAQNMHRETSLVIKATQATQLTSKAQHAQSHLAVRRASLIVSHSDASIPASLLKCTDLGALILLQEGPSCPPDAPRCEISEIPQEFLQSFKHIQALSFRSTKIRIVPTKFLEPQLVKYLNLSQTDIENIPSSISRLALLQTLVLSYCDKLQKLHPNTTKLALLQKLDLEGCFNLVKLPRELTKMQRLEYLNVSGCSSLNQLPCGMGKMKSLQMLFGYIVSSTEGSSVTELLSLKNLHKLSLQSLQKVSDILDVRYAKLDNKTNLESLSLRWDVDDSSSDSVPTYAVVECLQPHRQLKELKIVAYEGQRLPSWLTTTEPYLESLVEIRLINLRSCEKVLPPLGLLPTLKIAEISGNETISNVGDKFYGHRGRFPSLEKLIFSYMPNLEIWEKENRPGMFPRLAELVIIQCPKLIALHMELPSLEKLVLWMNNKVLYGLKGALSGAAKTVEHISISFGEELLASSDCEALQDLGKLRKLEICGCDELTCLPQGLQHLTSIRSMMIDNCTKLETVPDWLERLPSLQIMRLSGCSLLRSIPKGLQQRPGFMIYVEDCPELPEQPFPSSPAEPSGIYL</sequence>
<dbReference type="Gene3D" id="1.10.10.10">
    <property type="entry name" value="Winged helix-like DNA-binding domain superfamily/Winged helix DNA-binding domain"/>
    <property type="match status" value="1"/>
</dbReference>
<dbReference type="InterPro" id="IPR036388">
    <property type="entry name" value="WH-like_DNA-bd_sf"/>
</dbReference>
<dbReference type="Proteomes" id="UP001054889">
    <property type="component" value="Unassembled WGS sequence"/>
</dbReference>
<dbReference type="PANTHER" id="PTHR36766">
    <property type="entry name" value="PLANT BROAD-SPECTRUM MILDEW RESISTANCE PROTEIN RPW8"/>
    <property type="match status" value="1"/>
</dbReference>
<dbReference type="InterPro" id="IPR032675">
    <property type="entry name" value="LRR_dom_sf"/>
</dbReference>
<evidence type="ECO:0000259" key="3">
    <source>
        <dbReference type="PROSITE" id="PS50862"/>
    </source>
</evidence>
<dbReference type="AlphaFoldDB" id="A0AAV5EQW5"/>
<dbReference type="SUPFAM" id="SSF52058">
    <property type="entry name" value="L domain-like"/>
    <property type="match status" value="1"/>
</dbReference>
<dbReference type="Pfam" id="PF00931">
    <property type="entry name" value="NB-ARC"/>
    <property type="match status" value="1"/>
</dbReference>
<comment type="caution">
    <text evidence="4">The sequence shown here is derived from an EMBL/GenBank/DDBJ whole genome shotgun (WGS) entry which is preliminary data.</text>
</comment>
<evidence type="ECO:0000256" key="2">
    <source>
        <dbReference type="ARBA" id="ARBA00022821"/>
    </source>
</evidence>
<gene>
    <name evidence="4" type="primary">gb13584</name>
    <name evidence="4" type="ORF">PR202_gb13584</name>
</gene>
<dbReference type="InterPro" id="IPR006195">
    <property type="entry name" value="aa-tRNA-synth_II"/>
</dbReference>
<keyword evidence="5" id="KW-1185">Reference proteome</keyword>
<evidence type="ECO:0000313" key="4">
    <source>
        <dbReference type="EMBL" id="GJN25719.1"/>
    </source>
</evidence>
<reference evidence="4" key="2">
    <citation type="submission" date="2021-12" db="EMBL/GenBank/DDBJ databases">
        <title>Resequencing data analysis of finger millet.</title>
        <authorList>
            <person name="Hatakeyama M."/>
            <person name="Aluri S."/>
            <person name="Balachadran M.T."/>
            <person name="Sivarajan S.R."/>
            <person name="Poveda L."/>
            <person name="Shimizu-Inatsugi R."/>
            <person name="Schlapbach R."/>
            <person name="Sreeman S.M."/>
            <person name="Shimizu K.K."/>
        </authorList>
    </citation>
    <scope>NUCLEOTIDE SEQUENCE</scope>
</reference>
<protein>
    <recommendedName>
        <fullName evidence="3">Aminoacyl-transfer RNA synthetases class-II family profile domain-containing protein</fullName>
    </recommendedName>
</protein>
<dbReference type="Gene3D" id="3.80.10.10">
    <property type="entry name" value="Ribonuclease Inhibitor"/>
    <property type="match status" value="3"/>
</dbReference>
<dbReference type="Pfam" id="PF25019">
    <property type="entry name" value="LRR_R13L1-DRL21"/>
    <property type="match status" value="1"/>
</dbReference>
<proteinExistence type="predicted"/>
<dbReference type="GO" id="GO:0043531">
    <property type="term" value="F:ADP binding"/>
    <property type="evidence" value="ECO:0007669"/>
    <property type="project" value="InterPro"/>
</dbReference>
<reference evidence="4" key="1">
    <citation type="journal article" date="2018" name="DNA Res.">
        <title>Multiple hybrid de novo genome assembly of finger millet, an orphan allotetraploid crop.</title>
        <authorList>
            <person name="Hatakeyama M."/>
            <person name="Aluri S."/>
            <person name="Balachadran M.T."/>
            <person name="Sivarajan S.R."/>
            <person name="Patrignani A."/>
            <person name="Gruter S."/>
            <person name="Poveda L."/>
            <person name="Shimizu-Inatsugi R."/>
            <person name="Baeten J."/>
            <person name="Francoijs K.J."/>
            <person name="Nataraja K.N."/>
            <person name="Reddy Y.A.N."/>
            <person name="Phadnis S."/>
            <person name="Ravikumar R.L."/>
            <person name="Schlapbach R."/>
            <person name="Sreeman S.M."/>
            <person name="Shimizu K.K."/>
        </authorList>
    </citation>
    <scope>NUCLEOTIDE SEQUENCE</scope>
</reference>